<organism evidence="1 2">
    <name type="scientific">Pelagibaculum spongiae</name>
    <dbReference type="NCBI Taxonomy" id="2080658"/>
    <lineage>
        <taxon>Bacteria</taxon>
        <taxon>Pseudomonadati</taxon>
        <taxon>Pseudomonadota</taxon>
        <taxon>Gammaproteobacteria</taxon>
        <taxon>Oceanospirillales</taxon>
        <taxon>Pelagibaculum</taxon>
    </lineage>
</organism>
<dbReference type="Proteomes" id="UP000244906">
    <property type="component" value="Unassembled WGS sequence"/>
</dbReference>
<name>A0A2V1H0R2_9GAMM</name>
<reference evidence="1 2" key="1">
    <citation type="submission" date="2018-04" db="EMBL/GenBank/DDBJ databases">
        <title>Thalassorhabdus spongiae gen. nov., sp. nov., isolated from a marine sponge in South-West Iceland.</title>
        <authorList>
            <person name="Knobloch S."/>
            <person name="Daussin A."/>
            <person name="Johannsson R."/>
            <person name="Marteinsson V.T."/>
        </authorList>
    </citation>
    <scope>NUCLEOTIDE SEQUENCE [LARGE SCALE GENOMIC DNA]</scope>
    <source>
        <strain evidence="1 2">Hp12</strain>
    </source>
</reference>
<proteinExistence type="predicted"/>
<sequence>MSAHFSWSPLLSISQQNFLKRKFFNAQLIDRENVLSTQLYRPLYFGAHRFLFIQLAKHASNVQLVFISNGFFYADSLPETIIENFSLEKQEEENLISSSYTYNRFDLEAYYSANPLNNNELAERMAVPIASLNSPHPPTLHKKLQNYKTAYSKSECVTRIMQFLNDYHKEKLFKINQKNSNAYFIDDLEENRSMLSTTCNIINPTEPDYPLKLISLANKVASDDQTEVITSIVKRTRSQSI</sequence>
<comment type="caution">
    <text evidence="1">The sequence shown here is derived from an EMBL/GenBank/DDBJ whole genome shotgun (WGS) entry which is preliminary data.</text>
</comment>
<gene>
    <name evidence="1" type="ORF">DC094_03315</name>
</gene>
<evidence type="ECO:0000313" key="2">
    <source>
        <dbReference type="Proteomes" id="UP000244906"/>
    </source>
</evidence>
<dbReference type="AlphaFoldDB" id="A0A2V1H0R2"/>
<accession>A0A2V1H0R2</accession>
<dbReference type="RefSeq" id="WP_116685649.1">
    <property type="nucleotide sequence ID" value="NZ_CAWNYD010000001.1"/>
</dbReference>
<evidence type="ECO:0000313" key="1">
    <source>
        <dbReference type="EMBL" id="PVZ72063.1"/>
    </source>
</evidence>
<protein>
    <submittedName>
        <fullName evidence="1">Uncharacterized protein</fullName>
    </submittedName>
</protein>
<dbReference type="EMBL" id="QDDL01000001">
    <property type="protein sequence ID" value="PVZ72063.1"/>
    <property type="molecule type" value="Genomic_DNA"/>
</dbReference>
<keyword evidence="2" id="KW-1185">Reference proteome</keyword>